<sequence length="69" mass="7781">METSRLSHFLENTYIPPQKPTRAAVVPSYHPCLIVQDRQTTDVTKIKPCGCADSYCVKNAPAWIPRAKH</sequence>
<evidence type="ECO:0000313" key="2">
    <source>
        <dbReference type="Proteomes" id="UP000000709"/>
    </source>
</evidence>
<evidence type="ECO:0000313" key="1">
    <source>
        <dbReference type="EMBL" id="EGW35241.1"/>
    </source>
</evidence>
<protein>
    <submittedName>
        <fullName evidence="1">Uncharacterized protein</fullName>
    </submittedName>
</protein>
<accession>G3AGA1</accession>
<dbReference type="InParanoid" id="G3AGA1"/>
<reference evidence="1 2" key="1">
    <citation type="journal article" date="2011" name="Proc. Natl. Acad. Sci. U.S.A.">
        <title>Comparative genomics of xylose-fermenting fungi for enhanced biofuel production.</title>
        <authorList>
            <person name="Wohlbach D.J."/>
            <person name="Kuo A."/>
            <person name="Sato T.K."/>
            <person name="Potts K.M."/>
            <person name="Salamov A.A."/>
            <person name="LaButti K.M."/>
            <person name="Sun H."/>
            <person name="Clum A."/>
            <person name="Pangilinan J.L."/>
            <person name="Lindquist E.A."/>
            <person name="Lucas S."/>
            <person name="Lapidus A."/>
            <person name="Jin M."/>
            <person name="Gunawan C."/>
            <person name="Balan V."/>
            <person name="Dale B.E."/>
            <person name="Jeffries T.W."/>
            <person name="Zinkel R."/>
            <person name="Barry K.W."/>
            <person name="Grigoriev I.V."/>
            <person name="Gasch A.P."/>
        </authorList>
    </citation>
    <scope>NUCLEOTIDE SEQUENCE [LARGE SCALE GENOMIC DNA]</scope>
    <source>
        <strain evidence="2">NRRL Y-27907 / 11-Y1</strain>
    </source>
</reference>
<dbReference type="GeneID" id="18872454"/>
<dbReference type="RefSeq" id="XP_007372653.1">
    <property type="nucleotide sequence ID" value="XM_007372591.1"/>
</dbReference>
<dbReference type="OMA" id="CGCADSY"/>
<dbReference type="HOGENOM" id="CLU_2793931_0_0_1"/>
<dbReference type="EMBL" id="GL996499">
    <property type="protein sequence ID" value="EGW35241.1"/>
    <property type="molecule type" value="Genomic_DNA"/>
</dbReference>
<dbReference type="Proteomes" id="UP000000709">
    <property type="component" value="Unassembled WGS sequence"/>
</dbReference>
<dbReference type="eggNOG" id="ENOG502TE7V">
    <property type="taxonomic scope" value="Eukaryota"/>
</dbReference>
<keyword evidence="2" id="KW-1185">Reference proteome</keyword>
<organism evidence="2">
    <name type="scientific">Spathaspora passalidarum (strain NRRL Y-27907 / 11-Y1)</name>
    <dbReference type="NCBI Taxonomy" id="619300"/>
    <lineage>
        <taxon>Eukaryota</taxon>
        <taxon>Fungi</taxon>
        <taxon>Dikarya</taxon>
        <taxon>Ascomycota</taxon>
        <taxon>Saccharomycotina</taxon>
        <taxon>Pichiomycetes</taxon>
        <taxon>Debaryomycetaceae</taxon>
        <taxon>Spathaspora</taxon>
    </lineage>
</organism>
<dbReference type="OrthoDB" id="3358017at2759"/>
<dbReference type="KEGG" id="spaa:SPAPADRAFT_58451"/>
<dbReference type="AlphaFoldDB" id="G3AGA1"/>
<proteinExistence type="predicted"/>
<name>G3AGA1_SPAPN</name>
<gene>
    <name evidence="1" type="ORF">SPAPADRAFT_58451</name>
</gene>